<gene>
    <name evidence="2" type="ORF">QOZ93_000840</name>
</gene>
<keyword evidence="3" id="KW-1185">Reference proteome</keyword>
<keyword evidence="2" id="KW-0645">Protease</keyword>
<dbReference type="PANTHER" id="PTHR48094:SF12">
    <property type="entry name" value="PARKINSON DISEASE PROTEIN 7 HOMOLOG"/>
    <property type="match status" value="1"/>
</dbReference>
<keyword evidence="2" id="KW-0326">Glycosidase</keyword>
<protein>
    <submittedName>
        <fullName evidence="2">Protease I</fullName>
        <ecNumber evidence="2">3.2.-.-</ecNumber>
    </submittedName>
</protein>
<sequence>MKKKVLFIIPPERFNEDELNQPKDILTDAGIEVTVASTITGEITGDYNGKAVSTLVFSSVDVNEYDIVAVIGGSGTIDYLWGNKILIKYLKDAHEKNIIVAGICAGSVAVSETGLLSGRTGTCYPVDIMKNKIKENGVTYLEQNVVKHNNIITSNGPEGAKDFGNTLLSLFV</sequence>
<dbReference type="GO" id="GO:0016798">
    <property type="term" value="F:hydrolase activity, acting on glycosyl bonds"/>
    <property type="evidence" value="ECO:0007669"/>
    <property type="project" value="UniProtKB-KW"/>
</dbReference>
<dbReference type="Gene3D" id="3.40.50.880">
    <property type="match status" value="1"/>
</dbReference>
<dbReference type="EMBL" id="JAUSWN010000005">
    <property type="protein sequence ID" value="MDQ0479111.1"/>
    <property type="molecule type" value="Genomic_DNA"/>
</dbReference>
<evidence type="ECO:0000259" key="1">
    <source>
        <dbReference type="Pfam" id="PF01965"/>
    </source>
</evidence>
<name>A0ABU0JS78_HATLI</name>
<dbReference type="PANTHER" id="PTHR48094">
    <property type="entry name" value="PROTEIN/NUCLEIC ACID DEGLYCASE DJ-1-RELATED"/>
    <property type="match status" value="1"/>
</dbReference>
<reference evidence="2 3" key="1">
    <citation type="submission" date="2023-07" db="EMBL/GenBank/DDBJ databases">
        <title>Genomic Encyclopedia of Type Strains, Phase IV (KMG-IV): sequencing the most valuable type-strain genomes for metagenomic binning, comparative biology and taxonomic classification.</title>
        <authorList>
            <person name="Goeker M."/>
        </authorList>
    </citation>
    <scope>NUCLEOTIDE SEQUENCE [LARGE SCALE GENOMIC DNA]</scope>
    <source>
        <strain evidence="2 3">DSM 1400</strain>
    </source>
</reference>
<dbReference type="Pfam" id="PF01965">
    <property type="entry name" value="DJ-1_PfpI"/>
    <property type="match status" value="1"/>
</dbReference>
<dbReference type="RefSeq" id="WP_307355219.1">
    <property type="nucleotide sequence ID" value="NZ_BAAACJ010000009.1"/>
</dbReference>
<dbReference type="SUPFAM" id="SSF52317">
    <property type="entry name" value="Class I glutamine amidotransferase-like"/>
    <property type="match status" value="1"/>
</dbReference>
<dbReference type="InterPro" id="IPR029062">
    <property type="entry name" value="Class_I_gatase-like"/>
</dbReference>
<accession>A0ABU0JS78</accession>
<feature type="domain" description="DJ-1/PfpI" evidence="1">
    <location>
        <begin position="3"/>
        <end position="168"/>
    </location>
</feature>
<keyword evidence="2" id="KW-0378">Hydrolase</keyword>
<dbReference type="EC" id="3.2.-.-" evidence="2"/>
<dbReference type="InterPro" id="IPR050325">
    <property type="entry name" value="Prot/Nucl_acid_deglycase"/>
</dbReference>
<proteinExistence type="predicted"/>
<comment type="caution">
    <text evidence="2">The sequence shown here is derived from an EMBL/GenBank/DDBJ whole genome shotgun (WGS) entry which is preliminary data.</text>
</comment>
<evidence type="ECO:0000313" key="3">
    <source>
        <dbReference type="Proteomes" id="UP001224418"/>
    </source>
</evidence>
<organism evidence="2 3">
    <name type="scientific">Hathewaya limosa</name>
    <name type="common">Clostridium limosum</name>
    <dbReference type="NCBI Taxonomy" id="1536"/>
    <lineage>
        <taxon>Bacteria</taxon>
        <taxon>Bacillati</taxon>
        <taxon>Bacillota</taxon>
        <taxon>Clostridia</taxon>
        <taxon>Eubacteriales</taxon>
        <taxon>Clostridiaceae</taxon>
        <taxon>Hathewaya</taxon>
    </lineage>
</organism>
<evidence type="ECO:0000313" key="2">
    <source>
        <dbReference type="EMBL" id="MDQ0479111.1"/>
    </source>
</evidence>
<dbReference type="Proteomes" id="UP001224418">
    <property type="component" value="Unassembled WGS sequence"/>
</dbReference>
<dbReference type="InterPro" id="IPR002818">
    <property type="entry name" value="DJ-1/PfpI"/>
</dbReference>
<dbReference type="GO" id="GO:0006508">
    <property type="term" value="P:proteolysis"/>
    <property type="evidence" value="ECO:0007669"/>
    <property type="project" value="UniProtKB-KW"/>
</dbReference>
<dbReference type="GO" id="GO:0008233">
    <property type="term" value="F:peptidase activity"/>
    <property type="evidence" value="ECO:0007669"/>
    <property type="project" value="UniProtKB-KW"/>
</dbReference>